<dbReference type="InterPro" id="IPR036282">
    <property type="entry name" value="Glutathione-S-Trfase_C_sf"/>
</dbReference>
<dbReference type="Gene3D" id="1.20.1050.10">
    <property type="match status" value="1"/>
</dbReference>
<dbReference type="SFLD" id="SFLDS00019">
    <property type="entry name" value="Glutathione_Transferase_(cytos"/>
    <property type="match status" value="1"/>
</dbReference>
<dbReference type="InterPro" id="IPR016639">
    <property type="entry name" value="GST_Omega/GSH"/>
</dbReference>
<feature type="binding site" evidence="2">
    <location>
        <begin position="126"/>
        <end position="129"/>
    </location>
    <ligand>
        <name>glutathione</name>
        <dbReference type="ChEBI" id="CHEBI:57925"/>
    </ligand>
</feature>
<feature type="active site" description="Proton donor/acceptor" evidence="1">
    <location>
        <position position="198"/>
    </location>
</feature>
<dbReference type="InterPro" id="IPR047047">
    <property type="entry name" value="GST_Omega-like_C"/>
</dbReference>
<evidence type="ECO:0000259" key="5">
    <source>
        <dbReference type="Pfam" id="PF13409"/>
    </source>
</evidence>
<feature type="region of interest" description="Disordered" evidence="4">
    <location>
        <begin position="1"/>
        <end position="33"/>
    </location>
</feature>
<dbReference type="EMBL" id="JAKLMC020000019">
    <property type="protein sequence ID" value="KAK5951614.1"/>
    <property type="molecule type" value="Genomic_DNA"/>
</dbReference>
<feature type="binding site" evidence="2">
    <location>
        <position position="89"/>
    </location>
    <ligand>
        <name>glutathione</name>
        <dbReference type="ChEBI" id="CHEBI:57925"/>
    </ligand>
</feature>
<dbReference type="GO" id="GO:0005737">
    <property type="term" value="C:cytoplasm"/>
    <property type="evidence" value="ECO:0007669"/>
    <property type="project" value="TreeGrafter"/>
</dbReference>
<sequence>MTEAQSPQRPRQSTVAEHLSGSTDSWHSTLSASGPFNPEKGRYHMYIGLFCPFAHRANLVRHLKGLQDAIPISIVRAYPKGDENGWPGWRFPKDDNEYPGATTDRLFGSEYLHQVYFRADPEYKGRYTVPALWDTKTNTMVNNESTDLLRNLQNAFDDVLIEEGKSREASLHFYPEHLRSKIDSICEWMQTHLNTGVYKAGFAPDQETYDKNVVPVFAALNKLEKIVKEHGGPFALGAELTEVDIRLYPTLIRFDTVYVQHFKCNLGTIRHDYPVLNNYMRGLYWGENEIVLSDGSRQRITAFGPTTVDFKHIKENYTKSHYDVNPKAITPRGPWPDVEKGFERLWSKLVVGGIDMPEVVELERQLPN</sequence>
<gene>
    <name evidence="6" type="ORF">OHC33_007293</name>
</gene>
<reference evidence="6 7" key="1">
    <citation type="submission" date="2022-12" db="EMBL/GenBank/DDBJ databases">
        <title>Genomic features and morphological characterization of a novel Knufia sp. strain isolated from spacecraft assembly facility.</title>
        <authorList>
            <person name="Teixeira M."/>
            <person name="Chander A.M."/>
            <person name="Stajich J.E."/>
            <person name="Venkateswaran K."/>
        </authorList>
    </citation>
    <scope>NUCLEOTIDE SEQUENCE [LARGE SCALE GENOMIC DNA]</scope>
    <source>
        <strain evidence="6 7">FJI-L2-BK-P2</strain>
    </source>
</reference>
<dbReference type="Pfam" id="PF13410">
    <property type="entry name" value="GST_C_2"/>
    <property type="match status" value="1"/>
</dbReference>
<evidence type="ECO:0000313" key="6">
    <source>
        <dbReference type="EMBL" id="KAK5951614.1"/>
    </source>
</evidence>
<organism evidence="6 7">
    <name type="scientific">Knufia fluminis</name>
    <dbReference type="NCBI Taxonomy" id="191047"/>
    <lineage>
        <taxon>Eukaryota</taxon>
        <taxon>Fungi</taxon>
        <taxon>Dikarya</taxon>
        <taxon>Ascomycota</taxon>
        <taxon>Pezizomycotina</taxon>
        <taxon>Eurotiomycetes</taxon>
        <taxon>Chaetothyriomycetidae</taxon>
        <taxon>Chaetothyriales</taxon>
        <taxon>Trichomeriaceae</taxon>
        <taxon>Knufia</taxon>
    </lineage>
</organism>
<dbReference type="SFLD" id="SFLDG01148">
    <property type="entry name" value="Xi_(cytGST)"/>
    <property type="match status" value="1"/>
</dbReference>
<dbReference type="GO" id="GO:0004364">
    <property type="term" value="F:glutathione transferase activity"/>
    <property type="evidence" value="ECO:0007669"/>
    <property type="project" value="InterPro"/>
</dbReference>
<dbReference type="InterPro" id="IPR040079">
    <property type="entry name" value="Glutathione_S-Trfase"/>
</dbReference>
<feature type="site" description="Lowers pKa of active site Cys" evidence="3">
    <location>
        <position position="258"/>
    </location>
</feature>
<evidence type="ECO:0000256" key="3">
    <source>
        <dbReference type="PIRSR" id="PIRSR015753-3"/>
    </source>
</evidence>
<dbReference type="Gene3D" id="3.40.30.10">
    <property type="entry name" value="Glutaredoxin"/>
    <property type="match status" value="1"/>
</dbReference>
<feature type="active site" description="Nucleophile" evidence="1">
    <location>
        <position position="51"/>
    </location>
</feature>
<comment type="caution">
    <text evidence="6">The sequence shown here is derived from an EMBL/GenBank/DDBJ whole genome shotgun (WGS) entry which is preliminary data.</text>
</comment>
<dbReference type="PANTHER" id="PTHR32419">
    <property type="entry name" value="GLUTATHIONYL-HYDROQUINONE REDUCTASE"/>
    <property type="match status" value="1"/>
</dbReference>
<keyword evidence="7" id="KW-1185">Reference proteome</keyword>
<dbReference type="SUPFAM" id="SSF52833">
    <property type="entry name" value="Thioredoxin-like"/>
    <property type="match status" value="1"/>
</dbReference>
<feature type="binding site" evidence="2">
    <location>
        <begin position="144"/>
        <end position="145"/>
    </location>
    <ligand>
        <name>glutathione</name>
        <dbReference type="ChEBI" id="CHEBI:57925"/>
    </ligand>
</feature>
<dbReference type="Pfam" id="PF13409">
    <property type="entry name" value="GST_N_2"/>
    <property type="match status" value="1"/>
</dbReference>
<evidence type="ECO:0000256" key="1">
    <source>
        <dbReference type="PIRSR" id="PIRSR015753-1"/>
    </source>
</evidence>
<protein>
    <recommendedName>
        <fullName evidence="5">GST N-terminal domain-containing protein</fullName>
    </recommendedName>
</protein>
<feature type="domain" description="GST N-terminal" evidence="5">
    <location>
        <begin position="50"/>
        <end position="152"/>
    </location>
</feature>
<feature type="site" description="Lowers pKa of active site Cys" evidence="3">
    <location>
        <position position="317"/>
    </location>
</feature>
<proteinExistence type="predicted"/>
<name>A0AAN8EBN6_9EURO</name>
<dbReference type="AlphaFoldDB" id="A0AAN8EBN6"/>
<dbReference type="InterPro" id="IPR004045">
    <property type="entry name" value="Glutathione_S-Trfase_N"/>
</dbReference>
<dbReference type="InterPro" id="IPR036249">
    <property type="entry name" value="Thioredoxin-like_sf"/>
</dbReference>
<dbReference type="SUPFAM" id="SSF47616">
    <property type="entry name" value="GST C-terminal domain-like"/>
    <property type="match status" value="1"/>
</dbReference>
<dbReference type="PIRSF" id="PIRSF015753">
    <property type="entry name" value="GST"/>
    <property type="match status" value="1"/>
</dbReference>
<dbReference type="SFLD" id="SFLDG01206">
    <property type="entry name" value="Xi.1"/>
    <property type="match status" value="1"/>
</dbReference>
<dbReference type="Proteomes" id="UP001316803">
    <property type="component" value="Unassembled WGS sequence"/>
</dbReference>
<evidence type="ECO:0000313" key="7">
    <source>
        <dbReference type="Proteomes" id="UP001316803"/>
    </source>
</evidence>
<accession>A0AAN8EBN6</accession>
<dbReference type="CDD" id="cd03190">
    <property type="entry name" value="GST_C_Omega_like"/>
    <property type="match status" value="1"/>
</dbReference>
<evidence type="ECO:0000256" key="2">
    <source>
        <dbReference type="PIRSR" id="PIRSR015753-2"/>
    </source>
</evidence>
<evidence type="ECO:0000256" key="4">
    <source>
        <dbReference type="SAM" id="MobiDB-lite"/>
    </source>
</evidence>
<dbReference type="PANTHER" id="PTHR32419:SF23">
    <property type="entry name" value="GLUTATHIONE S-TRANSFERASE (EUROFUNG)"/>
    <property type="match status" value="1"/>
</dbReference>